<gene>
    <name evidence="1" type="ORF">DWB61_12370</name>
</gene>
<comment type="caution">
    <text evidence="1">The sequence shown here is derived from an EMBL/GenBank/DDBJ whole genome shotgun (WGS) entry which is preliminary data.</text>
</comment>
<accession>A0A425XZB2</accession>
<name>A0A425XZB2_9BACT</name>
<keyword evidence="2" id="KW-1185">Reference proteome</keyword>
<dbReference type="Proteomes" id="UP000285794">
    <property type="component" value="Unassembled WGS sequence"/>
</dbReference>
<sequence>MRIAFFLVSTLFLFLLVKPVFSQEWMNLKNYQDETEHDSLEDGCWLKKDRRRNTEVWKQANQFNLKAHKGHLKYKTISQVRDFYLWFDDERKQLGQEINAVGVAAIVAGQLSKFDNFFIRTFIVRNKEVIRFGNEGAKKVFTFAFPLLRDIYFSDKILKGQEAIDWDVKNGKIEQCEILEPIYNQLTPLAIRRLECMAKGKGLFCLGVPKRLRFEKSITDCKARYEHAFTKVYQYYLSCQNKNID</sequence>
<dbReference type="EMBL" id="QQWG01000012">
    <property type="protein sequence ID" value="RRG20530.1"/>
    <property type="molecule type" value="Genomic_DNA"/>
</dbReference>
<dbReference type="RefSeq" id="WP_125031193.1">
    <property type="nucleotide sequence ID" value="NZ_JAPXVP010000005.1"/>
</dbReference>
<evidence type="ECO:0000313" key="1">
    <source>
        <dbReference type="EMBL" id="RRG20530.1"/>
    </source>
</evidence>
<evidence type="ECO:0000313" key="2">
    <source>
        <dbReference type="Proteomes" id="UP000285794"/>
    </source>
</evidence>
<dbReference type="OrthoDB" id="758464at2"/>
<reference evidence="1 2" key="1">
    <citation type="submission" date="2018-07" db="EMBL/GenBank/DDBJ databases">
        <title>Draft genome sequence of Ancylomarina sp. M1P.</title>
        <authorList>
            <person name="Yadav S."/>
            <person name="Villanueva L."/>
            <person name="Damste J.S.S."/>
        </authorList>
    </citation>
    <scope>NUCLEOTIDE SEQUENCE [LARGE SCALE GENOMIC DNA]</scope>
    <source>
        <strain evidence="1 2">M1P</strain>
    </source>
</reference>
<dbReference type="AlphaFoldDB" id="A0A425XZB2"/>
<organism evidence="1 2">
    <name type="scientific">Ancylomarina euxinus</name>
    <dbReference type="NCBI Taxonomy" id="2283627"/>
    <lineage>
        <taxon>Bacteria</taxon>
        <taxon>Pseudomonadati</taxon>
        <taxon>Bacteroidota</taxon>
        <taxon>Bacteroidia</taxon>
        <taxon>Marinilabiliales</taxon>
        <taxon>Marinifilaceae</taxon>
        <taxon>Ancylomarina</taxon>
    </lineage>
</organism>
<proteinExistence type="predicted"/>
<protein>
    <submittedName>
        <fullName evidence="1">Uncharacterized protein</fullName>
    </submittedName>
</protein>